<evidence type="ECO:0000259" key="4">
    <source>
        <dbReference type="PROSITE" id="PS50893"/>
    </source>
</evidence>
<evidence type="ECO:0000256" key="3">
    <source>
        <dbReference type="ARBA" id="ARBA00022840"/>
    </source>
</evidence>
<keyword evidence="6" id="KW-1185">Reference proteome</keyword>
<keyword evidence="2" id="KW-0547">Nucleotide-binding</keyword>
<dbReference type="InterPro" id="IPR015854">
    <property type="entry name" value="ABC_transpr_LolD-like"/>
</dbReference>
<evidence type="ECO:0000313" key="6">
    <source>
        <dbReference type="Proteomes" id="UP001501126"/>
    </source>
</evidence>
<dbReference type="GO" id="GO:0005524">
    <property type="term" value="F:ATP binding"/>
    <property type="evidence" value="ECO:0007669"/>
    <property type="project" value="UniProtKB-KW"/>
</dbReference>
<dbReference type="PROSITE" id="PS00211">
    <property type="entry name" value="ABC_TRANSPORTER_1"/>
    <property type="match status" value="1"/>
</dbReference>
<dbReference type="PANTHER" id="PTHR24220">
    <property type="entry name" value="IMPORT ATP-BINDING PROTEIN"/>
    <property type="match status" value="1"/>
</dbReference>
<dbReference type="Gene3D" id="3.40.50.300">
    <property type="entry name" value="P-loop containing nucleotide triphosphate hydrolases"/>
    <property type="match status" value="1"/>
</dbReference>
<proteinExistence type="inferred from homology"/>
<keyword evidence="3 5" id="KW-0067">ATP-binding</keyword>
<dbReference type="InterPro" id="IPR003439">
    <property type="entry name" value="ABC_transporter-like_ATP-bd"/>
</dbReference>
<comment type="caution">
    <text evidence="5">The sequence shown here is derived from an EMBL/GenBank/DDBJ whole genome shotgun (WGS) entry which is preliminary data.</text>
</comment>
<accession>A0ABN1MR30</accession>
<evidence type="ECO:0000256" key="1">
    <source>
        <dbReference type="ARBA" id="ARBA00005417"/>
    </source>
</evidence>
<feature type="domain" description="ABC transporter" evidence="4">
    <location>
        <begin position="3"/>
        <end position="211"/>
    </location>
</feature>
<dbReference type="RefSeq" id="WP_343786639.1">
    <property type="nucleotide sequence ID" value="NZ_BAAAFH010000011.1"/>
</dbReference>
<dbReference type="Pfam" id="PF00005">
    <property type="entry name" value="ABC_tran"/>
    <property type="match status" value="1"/>
</dbReference>
<dbReference type="PROSITE" id="PS50893">
    <property type="entry name" value="ABC_TRANSPORTER_2"/>
    <property type="match status" value="1"/>
</dbReference>
<dbReference type="InterPro" id="IPR017871">
    <property type="entry name" value="ABC_transporter-like_CS"/>
</dbReference>
<sequence length="213" mass="24084">MNIEFKTILPHPLRDIQHLPESIWGASFTLVPGEKILLNASSGKGKSTFTNITLGLRDDYDGTILFDGKDIRTLSLDEWVKIRQSGISVIFQDLQLFPDYSVKENLLLKSKLGSPFGVNEIKGFLTELGIGEKWDQKCGTLSLGQQQRVAIVRALLQPFEWLIMDEPFSHLDEENTQIALQLINRITDINKGGYVLTSLGEKFGFQFDRELKL</sequence>
<name>A0ABN1MR30_9FLAO</name>
<protein>
    <submittedName>
        <fullName evidence="5">ATP-binding cassette domain-containing protein</fullName>
    </submittedName>
</protein>
<reference evidence="5 6" key="1">
    <citation type="journal article" date="2019" name="Int. J. Syst. Evol. Microbiol.">
        <title>The Global Catalogue of Microorganisms (GCM) 10K type strain sequencing project: providing services to taxonomists for standard genome sequencing and annotation.</title>
        <authorList>
            <consortium name="The Broad Institute Genomics Platform"/>
            <consortium name="The Broad Institute Genome Sequencing Center for Infectious Disease"/>
            <person name="Wu L."/>
            <person name="Ma J."/>
        </authorList>
    </citation>
    <scope>NUCLEOTIDE SEQUENCE [LARGE SCALE GENOMIC DNA]</scope>
    <source>
        <strain evidence="5 6">JCM 16083</strain>
    </source>
</reference>
<dbReference type="EMBL" id="BAAAFH010000011">
    <property type="protein sequence ID" value="GAA0875300.1"/>
    <property type="molecule type" value="Genomic_DNA"/>
</dbReference>
<dbReference type="SUPFAM" id="SSF52540">
    <property type="entry name" value="P-loop containing nucleoside triphosphate hydrolases"/>
    <property type="match status" value="1"/>
</dbReference>
<evidence type="ECO:0000313" key="5">
    <source>
        <dbReference type="EMBL" id="GAA0875300.1"/>
    </source>
</evidence>
<dbReference type="InterPro" id="IPR027417">
    <property type="entry name" value="P-loop_NTPase"/>
</dbReference>
<dbReference type="PANTHER" id="PTHR24220:SF689">
    <property type="entry name" value="LIPOPROTEIN-RELEASING SYSTEM ATP-BINDING PROTEIN LOLD"/>
    <property type="match status" value="1"/>
</dbReference>
<evidence type="ECO:0000256" key="2">
    <source>
        <dbReference type="ARBA" id="ARBA00022741"/>
    </source>
</evidence>
<dbReference type="Proteomes" id="UP001501126">
    <property type="component" value="Unassembled WGS sequence"/>
</dbReference>
<organism evidence="5 6">
    <name type="scientific">Wandonia haliotis</name>
    <dbReference type="NCBI Taxonomy" id="574963"/>
    <lineage>
        <taxon>Bacteria</taxon>
        <taxon>Pseudomonadati</taxon>
        <taxon>Bacteroidota</taxon>
        <taxon>Flavobacteriia</taxon>
        <taxon>Flavobacteriales</taxon>
        <taxon>Crocinitomicaceae</taxon>
        <taxon>Wandonia</taxon>
    </lineage>
</organism>
<comment type="similarity">
    <text evidence="1">Belongs to the ABC transporter superfamily.</text>
</comment>
<gene>
    <name evidence="5" type="ORF">GCM10009118_17090</name>
</gene>